<sequence length="473" mass="51447">MGAEGDTCQAGQLVRQQGSNKPWVRVQGLDSFHDLGSPRFILSRSFRVPTSFQQRVNRSEKPLTQLDFVAICELRGAGRRRETHVLHEATSEALNSLATRLLRPASSDVPTHAKASSMLHLGMFSICRSVPHHFRGNLVEGRTWEVAHFVSQLVQERGIDRRQNTCWLVVAGAKTAENDFSRASEFRVPEQQTMTAGKAGKLRLSGFLPLMAPGDPHNALSKGHQKVSPDVIGGRLSFPGGWVDSSGGSLDFKGRWLDGGGGSLEYKGERVKFEGGWLDSVGGSLEYKGRRVKFEGGWLDSIGDSLEFKGGWLELEGRWLNGGVDWLEVIGGWPEFEAGLLDVEGGGSFSLVIRALGFLTVVILGGSEELEGGSNTTGKRSLEMSSTSLRLILSPSSNAQRLKNSRKPLKKQACHFCRPLETNQGKCGHAVCFWLQQSGTAEHTMVACVALANGWTTSAARTLDDAGMRAQTG</sequence>
<protein>
    <submittedName>
        <fullName evidence="1">Uncharacterized protein</fullName>
    </submittedName>
</protein>
<name>A0A2T7PXY0_POMCA</name>
<reference evidence="1 2" key="1">
    <citation type="submission" date="2018-04" db="EMBL/GenBank/DDBJ databases">
        <title>The genome of golden apple snail Pomacea canaliculata provides insight into stress tolerance and invasive adaptation.</title>
        <authorList>
            <person name="Liu C."/>
            <person name="Liu B."/>
            <person name="Ren Y."/>
            <person name="Zhang Y."/>
            <person name="Wang H."/>
            <person name="Li S."/>
            <person name="Jiang F."/>
            <person name="Yin L."/>
            <person name="Zhang G."/>
            <person name="Qian W."/>
            <person name="Fan W."/>
        </authorList>
    </citation>
    <scope>NUCLEOTIDE SEQUENCE [LARGE SCALE GENOMIC DNA]</scope>
    <source>
        <strain evidence="1">SZHN2017</strain>
        <tissue evidence="1">Muscle</tissue>
    </source>
</reference>
<dbReference type="Proteomes" id="UP000245119">
    <property type="component" value="Linkage Group LG1"/>
</dbReference>
<keyword evidence="2" id="KW-1185">Reference proteome</keyword>
<accession>A0A2T7PXY0</accession>
<dbReference type="EMBL" id="PZQS01000001">
    <property type="protein sequence ID" value="PVD38285.1"/>
    <property type="molecule type" value="Genomic_DNA"/>
</dbReference>
<gene>
    <name evidence="1" type="ORF">C0Q70_00896</name>
</gene>
<organism evidence="1 2">
    <name type="scientific">Pomacea canaliculata</name>
    <name type="common">Golden apple snail</name>
    <dbReference type="NCBI Taxonomy" id="400727"/>
    <lineage>
        <taxon>Eukaryota</taxon>
        <taxon>Metazoa</taxon>
        <taxon>Spiralia</taxon>
        <taxon>Lophotrochozoa</taxon>
        <taxon>Mollusca</taxon>
        <taxon>Gastropoda</taxon>
        <taxon>Caenogastropoda</taxon>
        <taxon>Architaenioglossa</taxon>
        <taxon>Ampullarioidea</taxon>
        <taxon>Ampullariidae</taxon>
        <taxon>Pomacea</taxon>
    </lineage>
</organism>
<dbReference type="AlphaFoldDB" id="A0A2T7PXY0"/>
<comment type="caution">
    <text evidence="1">The sequence shown here is derived from an EMBL/GenBank/DDBJ whole genome shotgun (WGS) entry which is preliminary data.</text>
</comment>
<evidence type="ECO:0000313" key="1">
    <source>
        <dbReference type="EMBL" id="PVD38285.1"/>
    </source>
</evidence>
<proteinExistence type="predicted"/>
<evidence type="ECO:0000313" key="2">
    <source>
        <dbReference type="Proteomes" id="UP000245119"/>
    </source>
</evidence>